<dbReference type="Proteomes" id="UP000187735">
    <property type="component" value="Chromosome"/>
</dbReference>
<dbReference type="HAMAP" id="MF_01161">
    <property type="entry name" value="tRNA_Ile_lys_synt"/>
    <property type="match status" value="1"/>
</dbReference>
<dbReference type="STRING" id="1891926.Fuma_05836"/>
<dbReference type="EMBL" id="CP017641">
    <property type="protein sequence ID" value="APZ96168.1"/>
    <property type="molecule type" value="Genomic_DNA"/>
</dbReference>
<evidence type="ECO:0000256" key="3">
    <source>
        <dbReference type="ARBA" id="ARBA00022741"/>
    </source>
</evidence>
<organism evidence="8 9">
    <name type="scientific">Fuerstiella marisgermanici</name>
    <dbReference type="NCBI Taxonomy" id="1891926"/>
    <lineage>
        <taxon>Bacteria</taxon>
        <taxon>Pseudomonadati</taxon>
        <taxon>Planctomycetota</taxon>
        <taxon>Planctomycetia</taxon>
        <taxon>Planctomycetales</taxon>
        <taxon>Planctomycetaceae</taxon>
        <taxon>Fuerstiella</taxon>
    </lineage>
</organism>
<keyword evidence="6" id="KW-0963">Cytoplasm</keyword>
<dbReference type="RefSeq" id="WP_158521176.1">
    <property type="nucleotide sequence ID" value="NZ_CP017641.1"/>
</dbReference>
<dbReference type="PANTHER" id="PTHR43033">
    <property type="entry name" value="TRNA(ILE)-LYSIDINE SYNTHASE-RELATED"/>
    <property type="match status" value="1"/>
</dbReference>
<dbReference type="InterPro" id="IPR012094">
    <property type="entry name" value="tRNA_Ile_lys_synt"/>
</dbReference>
<comment type="function">
    <text evidence="6">Ligates lysine onto the cytidine present at position 34 of the AUA codon-specific tRNA(Ile) that contains the anticodon CAU, in an ATP-dependent manner. Cytidine is converted to lysidine, thus changing the amino acid specificity of the tRNA from methionine to isoleucine.</text>
</comment>
<dbReference type="AlphaFoldDB" id="A0A1P8WQ36"/>
<comment type="similarity">
    <text evidence="6">Belongs to the tRNA(Ile)-lysidine synthase family.</text>
</comment>
<dbReference type="SUPFAM" id="SSF82829">
    <property type="entry name" value="MesJ substrate recognition domain-like"/>
    <property type="match status" value="1"/>
</dbReference>
<dbReference type="NCBIfam" id="TIGR02432">
    <property type="entry name" value="lysidine_TilS_N"/>
    <property type="match status" value="1"/>
</dbReference>
<comment type="domain">
    <text evidence="6">The N-terminal region contains the highly conserved SGGXDS motif, predicted to be a P-loop motif involved in ATP binding.</text>
</comment>
<dbReference type="OrthoDB" id="9807403at2"/>
<keyword evidence="2 6" id="KW-0819">tRNA processing</keyword>
<dbReference type="GO" id="GO:0005737">
    <property type="term" value="C:cytoplasm"/>
    <property type="evidence" value="ECO:0007669"/>
    <property type="project" value="UniProtKB-SubCell"/>
</dbReference>
<dbReference type="CDD" id="cd01992">
    <property type="entry name" value="TilS_N"/>
    <property type="match status" value="1"/>
</dbReference>
<comment type="subcellular location">
    <subcellularLocation>
        <location evidence="6">Cytoplasm</location>
    </subcellularLocation>
</comment>
<accession>A0A1P8WQ36</accession>
<dbReference type="SUPFAM" id="SSF52402">
    <property type="entry name" value="Adenine nucleotide alpha hydrolases-like"/>
    <property type="match status" value="1"/>
</dbReference>
<dbReference type="InterPro" id="IPR011063">
    <property type="entry name" value="TilS/TtcA_N"/>
</dbReference>
<proteinExistence type="inferred from homology"/>
<dbReference type="Pfam" id="PF01171">
    <property type="entry name" value="ATP_bind_3"/>
    <property type="match status" value="1"/>
</dbReference>
<evidence type="ECO:0000313" key="8">
    <source>
        <dbReference type="EMBL" id="APZ96168.1"/>
    </source>
</evidence>
<evidence type="ECO:0000256" key="6">
    <source>
        <dbReference type="HAMAP-Rule" id="MF_01161"/>
    </source>
</evidence>
<dbReference type="PANTHER" id="PTHR43033:SF1">
    <property type="entry name" value="TRNA(ILE)-LYSIDINE SYNTHASE-RELATED"/>
    <property type="match status" value="1"/>
</dbReference>
<name>A0A1P8WQ36_9PLAN</name>
<dbReference type="InterPro" id="IPR012795">
    <property type="entry name" value="tRNA_Ile_lys_synt_N"/>
</dbReference>
<dbReference type="KEGG" id="fmr:Fuma_05836"/>
<evidence type="ECO:0000256" key="1">
    <source>
        <dbReference type="ARBA" id="ARBA00022598"/>
    </source>
</evidence>
<protein>
    <recommendedName>
        <fullName evidence="6">tRNA(Ile)-lysidine synthase</fullName>
        <ecNumber evidence="6">6.3.4.19</ecNumber>
    </recommendedName>
    <alternativeName>
        <fullName evidence="6">tRNA(Ile)-2-lysyl-cytidine synthase</fullName>
    </alternativeName>
    <alternativeName>
        <fullName evidence="6">tRNA(Ile)-lysidine synthetase</fullName>
    </alternativeName>
</protein>
<dbReference type="GO" id="GO:0006400">
    <property type="term" value="P:tRNA modification"/>
    <property type="evidence" value="ECO:0007669"/>
    <property type="project" value="UniProtKB-UniRule"/>
</dbReference>
<feature type="domain" description="tRNA(Ile)-lysidine/2-thiocytidine synthase N-terminal" evidence="7">
    <location>
        <begin position="27"/>
        <end position="243"/>
    </location>
</feature>
<dbReference type="Gene3D" id="3.40.50.620">
    <property type="entry name" value="HUPs"/>
    <property type="match status" value="1"/>
</dbReference>
<evidence type="ECO:0000313" key="9">
    <source>
        <dbReference type="Proteomes" id="UP000187735"/>
    </source>
</evidence>
<dbReference type="GO" id="GO:0032267">
    <property type="term" value="F:tRNA(Ile)-lysidine synthase activity"/>
    <property type="evidence" value="ECO:0007669"/>
    <property type="project" value="UniProtKB-EC"/>
</dbReference>
<comment type="catalytic activity">
    <reaction evidence="5 6">
        <text>cytidine(34) in tRNA(Ile2) + L-lysine + ATP = lysidine(34) in tRNA(Ile2) + AMP + diphosphate + H(+)</text>
        <dbReference type="Rhea" id="RHEA:43744"/>
        <dbReference type="Rhea" id="RHEA-COMP:10625"/>
        <dbReference type="Rhea" id="RHEA-COMP:10670"/>
        <dbReference type="ChEBI" id="CHEBI:15378"/>
        <dbReference type="ChEBI" id="CHEBI:30616"/>
        <dbReference type="ChEBI" id="CHEBI:32551"/>
        <dbReference type="ChEBI" id="CHEBI:33019"/>
        <dbReference type="ChEBI" id="CHEBI:82748"/>
        <dbReference type="ChEBI" id="CHEBI:83665"/>
        <dbReference type="ChEBI" id="CHEBI:456215"/>
        <dbReference type="EC" id="6.3.4.19"/>
    </reaction>
</comment>
<keyword evidence="1 6" id="KW-0436">Ligase</keyword>
<sequence length="371" mass="40912">MSTPSVKFLDALECGYTAANCAPERGLLLAISGGVDSVALLHATVAWLTQQSGFPAESNGNRLVVAHVNHRLRGERSEADAEFVGRLAEQLELPFELLTIEEGSLQLSSRGSLEEACRKARYQLLGETAQRLGFASVATAHHMDDQAETILHNVIRGTGLRGLAGMQPSRPLRITSAGNSSLRQLTEEESPGHGKNSPVALVRPMLNISRADIEEFVAIHNHEYREDHTNRESAFTRNRIRNELLPLLARDFNPQVAKSLVSLSQQAAYAARSLDRLADDVLNNAVLESNPTICRLDASRLQKVEEELLRHALARLWTRLNWPRQKMTFAHWQRLSAAILAGRNTSFQLPGGIDAIREGDLLRLTAVSESS</sequence>
<feature type="binding site" evidence="6">
    <location>
        <begin position="32"/>
        <end position="37"/>
    </location>
    <ligand>
        <name>ATP</name>
        <dbReference type="ChEBI" id="CHEBI:30616"/>
    </ligand>
</feature>
<keyword evidence="9" id="KW-1185">Reference proteome</keyword>
<evidence type="ECO:0000256" key="5">
    <source>
        <dbReference type="ARBA" id="ARBA00048539"/>
    </source>
</evidence>
<dbReference type="EC" id="6.3.4.19" evidence="6"/>
<keyword evidence="3 6" id="KW-0547">Nucleotide-binding</keyword>
<dbReference type="GO" id="GO:0005524">
    <property type="term" value="F:ATP binding"/>
    <property type="evidence" value="ECO:0007669"/>
    <property type="project" value="UniProtKB-UniRule"/>
</dbReference>
<dbReference type="InterPro" id="IPR014729">
    <property type="entry name" value="Rossmann-like_a/b/a_fold"/>
</dbReference>
<evidence type="ECO:0000256" key="2">
    <source>
        <dbReference type="ARBA" id="ARBA00022694"/>
    </source>
</evidence>
<evidence type="ECO:0000256" key="4">
    <source>
        <dbReference type="ARBA" id="ARBA00022840"/>
    </source>
</evidence>
<gene>
    <name evidence="6 8" type="primary">tilS</name>
    <name evidence="8" type="ORF">Fuma_05836</name>
</gene>
<evidence type="ECO:0000259" key="7">
    <source>
        <dbReference type="Pfam" id="PF01171"/>
    </source>
</evidence>
<reference evidence="8 9" key="1">
    <citation type="journal article" date="2016" name="Front. Microbiol.">
        <title>Fuerstia marisgermanicae gen. nov., sp. nov., an Unusual Member of the Phylum Planctomycetes from the German Wadden Sea.</title>
        <authorList>
            <person name="Kohn T."/>
            <person name="Heuer A."/>
            <person name="Jogler M."/>
            <person name="Vollmers J."/>
            <person name="Boedeker C."/>
            <person name="Bunk B."/>
            <person name="Rast P."/>
            <person name="Borchert D."/>
            <person name="Glockner I."/>
            <person name="Freese H.M."/>
            <person name="Klenk H.P."/>
            <person name="Overmann J."/>
            <person name="Kaster A.K."/>
            <person name="Rohde M."/>
            <person name="Wiegand S."/>
            <person name="Jogler C."/>
        </authorList>
    </citation>
    <scope>NUCLEOTIDE SEQUENCE [LARGE SCALE GENOMIC DNA]</scope>
    <source>
        <strain evidence="8 9">NH11</strain>
    </source>
</reference>
<keyword evidence="4 6" id="KW-0067">ATP-binding</keyword>